<evidence type="ECO:0000256" key="2">
    <source>
        <dbReference type="SAM" id="MobiDB-lite"/>
    </source>
</evidence>
<keyword evidence="5" id="KW-1185">Reference proteome</keyword>
<dbReference type="InterPro" id="IPR003594">
    <property type="entry name" value="HATPase_dom"/>
</dbReference>
<dbReference type="InterPro" id="IPR050267">
    <property type="entry name" value="Anti-sigma-factor_SerPK"/>
</dbReference>
<keyword evidence="4" id="KW-0067">ATP-binding</keyword>
<dbReference type="SUPFAM" id="SSF55874">
    <property type="entry name" value="ATPase domain of HSP90 chaperone/DNA topoisomerase II/histidine kinase"/>
    <property type="match status" value="1"/>
</dbReference>
<evidence type="ECO:0000313" key="4">
    <source>
        <dbReference type="EMBL" id="QOV40179.1"/>
    </source>
</evidence>
<dbReference type="KEGG" id="sfeu:IM697_18325"/>
<organism evidence="4 5">
    <name type="scientific">Streptomyces ferrugineus</name>
    <dbReference type="NCBI Taxonomy" id="1413221"/>
    <lineage>
        <taxon>Bacteria</taxon>
        <taxon>Bacillati</taxon>
        <taxon>Actinomycetota</taxon>
        <taxon>Actinomycetes</taxon>
        <taxon>Kitasatosporales</taxon>
        <taxon>Streptomycetaceae</taxon>
        <taxon>Streptomyces</taxon>
    </lineage>
</organism>
<gene>
    <name evidence="4" type="ORF">IM697_18325</name>
</gene>
<feature type="domain" description="Histidine kinase/HSP90-like ATPase" evidence="3">
    <location>
        <begin position="18"/>
        <end position="126"/>
    </location>
</feature>
<dbReference type="InterPro" id="IPR036890">
    <property type="entry name" value="HATPase_C_sf"/>
</dbReference>
<evidence type="ECO:0000259" key="3">
    <source>
        <dbReference type="Pfam" id="PF13581"/>
    </source>
</evidence>
<accession>A0A7M2SWB3</accession>
<keyword evidence="4" id="KW-0547">Nucleotide-binding</keyword>
<evidence type="ECO:0000256" key="1">
    <source>
        <dbReference type="ARBA" id="ARBA00022527"/>
    </source>
</evidence>
<evidence type="ECO:0000313" key="5">
    <source>
        <dbReference type="Proteomes" id="UP000594205"/>
    </source>
</evidence>
<name>A0A7M2SWB3_9ACTN</name>
<dbReference type="PANTHER" id="PTHR35526:SF3">
    <property type="entry name" value="ANTI-SIGMA-F FACTOR RSBW"/>
    <property type="match status" value="1"/>
</dbReference>
<reference evidence="4 5" key="1">
    <citation type="submission" date="2020-10" db="EMBL/GenBank/DDBJ databases">
        <title>Streptomyces ferrugineus complate genome analysis.</title>
        <authorList>
            <person name="Anwar N."/>
        </authorList>
    </citation>
    <scope>NUCLEOTIDE SEQUENCE [LARGE SCALE GENOMIC DNA]</scope>
    <source>
        <strain evidence="4 5">CCTCC AA2014009</strain>
    </source>
</reference>
<dbReference type="GO" id="GO:0005524">
    <property type="term" value="F:ATP binding"/>
    <property type="evidence" value="ECO:0007669"/>
    <property type="project" value="UniProtKB-KW"/>
</dbReference>
<dbReference type="Proteomes" id="UP000594205">
    <property type="component" value="Chromosome"/>
</dbReference>
<dbReference type="AlphaFoldDB" id="A0A7M2SWB3"/>
<dbReference type="Gene3D" id="3.30.565.10">
    <property type="entry name" value="Histidine kinase-like ATPase, C-terminal domain"/>
    <property type="match status" value="1"/>
</dbReference>
<keyword evidence="1" id="KW-0808">Transferase</keyword>
<protein>
    <submittedName>
        <fullName evidence="4">ATP-binding protein</fullName>
    </submittedName>
</protein>
<dbReference type="Pfam" id="PF13581">
    <property type="entry name" value="HATPase_c_2"/>
    <property type="match status" value="1"/>
</dbReference>
<proteinExistence type="predicted"/>
<dbReference type="EMBL" id="CP063373">
    <property type="protein sequence ID" value="QOV40179.1"/>
    <property type="molecule type" value="Genomic_DNA"/>
</dbReference>
<dbReference type="GO" id="GO:0004674">
    <property type="term" value="F:protein serine/threonine kinase activity"/>
    <property type="evidence" value="ECO:0007669"/>
    <property type="project" value="UniProtKB-KW"/>
</dbReference>
<keyword evidence="1" id="KW-0418">Kinase</keyword>
<sequence>MSERISVAPRFGDDPPRPQDATRVGAMRRIAAAKLRFCGLGALIDEVMVIVSELLTNAVLHSGTKEITLSLSVRDGFLRITVIDGMPGGATRKDANEDAESGRGLALVEALVTEHGGRWGTNDDGAETWCSLALPEESA</sequence>
<dbReference type="CDD" id="cd16936">
    <property type="entry name" value="HATPase_RsbW-like"/>
    <property type="match status" value="1"/>
</dbReference>
<feature type="region of interest" description="Disordered" evidence="2">
    <location>
        <begin position="1"/>
        <end position="20"/>
    </location>
</feature>
<keyword evidence="1" id="KW-0723">Serine/threonine-protein kinase</keyword>
<dbReference type="RefSeq" id="WP_194048766.1">
    <property type="nucleotide sequence ID" value="NZ_CP063373.1"/>
</dbReference>
<dbReference type="PANTHER" id="PTHR35526">
    <property type="entry name" value="ANTI-SIGMA-F FACTOR RSBW-RELATED"/>
    <property type="match status" value="1"/>
</dbReference>